<reference evidence="3 4" key="1">
    <citation type="submission" date="2019-06" db="EMBL/GenBank/DDBJ databases">
        <title>A chromosomal-level reference genome of Carpinus fangiana (Coryloideae, Betulaceae).</title>
        <authorList>
            <person name="Yang X."/>
            <person name="Wang Z."/>
            <person name="Zhang L."/>
            <person name="Hao G."/>
            <person name="Liu J."/>
            <person name="Yang Y."/>
        </authorList>
    </citation>
    <scope>NUCLEOTIDE SEQUENCE [LARGE SCALE GENOMIC DNA]</scope>
    <source>
        <strain evidence="3">Cfa_2016G</strain>
        <tissue evidence="3">Leaf</tissue>
    </source>
</reference>
<evidence type="ECO:0000313" key="3">
    <source>
        <dbReference type="EMBL" id="KAE8039173.1"/>
    </source>
</evidence>
<evidence type="ECO:0000256" key="1">
    <source>
        <dbReference type="ARBA" id="ARBA00009995"/>
    </source>
</evidence>
<comment type="similarity">
    <text evidence="1">Belongs to the UDP-glycosyltransferase family.</text>
</comment>
<dbReference type="Gene3D" id="3.40.50.2000">
    <property type="entry name" value="Glycogen Phosphorylase B"/>
    <property type="match status" value="1"/>
</dbReference>
<keyword evidence="2" id="KW-0328">Glycosyltransferase</keyword>
<dbReference type="EMBL" id="CM017324">
    <property type="protein sequence ID" value="KAE8039173.1"/>
    <property type="molecule type" value="Genomic_DNA"/>
</dbReference>
<dbReference type="AlphaFoldDB" id="A0A660KRU2"/>
<dbReference type="FunFam" id="3.40.50.2000:FF:000120">
    <property type="entry name" value="UDP-glycosyltransferase 76C1"/>
    <property type="match status" value="1"/>
</dbReference>
<evidence type="ECO:0000313" key="4">
    <source>
        <dbReference type="Proteomes" id="UP000327013"/>
    </source>
</evidence>
<dbReference type="GO" id="GO:0080043">
    <property type="term" value="F:quercetin 3-O-glucosyltransferase activity"/>
    <property type="evidence" value="ECO:0007669"/>
    <property type="project" value="TreeGrafter"/>
</dbReference>
<keyword evidence="2" id="KW-0808">Transferase</keyword>
<accession>A0A660KRU2</accession>
<evidence type="ECO:0008006" key="5">
    <source>
        <dbReference type="Google" id="ProtNLM"/>
    </source>
</evidence>
<dbReference type="PANTHER" id="PTHR11926:SF1494">
    <property type="entry name" value="FLAVONOL 3-O-GLUCOSYLTRANSFERASE UGT76E12-RELATED"/>
    <property type="match status" value="1"/>
</dbReference>
<name>A0A660KRU2_9ROSI</name>
<sequence length="249" mass="27700">MEKEGKRCLRRVVLVPAPFQGHINPMLQLGSILHSNGFSITVVHAQYNSPDPSTHPDFSFIPLPDSSTDQTIIGGQSLDFVLELNAKCKARFPECLAQVMTQLGSDDRIACIIHDDFMFFSQETAKDLKIPSIVLRTTSASNFFARDALFQLKAEGHLPFPENRLQDPVPELYPLRYKDLPLPPLGIVEKVMQLLSKASNFETSSAIINNTIDCLENSSLEECAAEAVEKEVPTKWVPMGFTGMGLHRN</sequence>
<protein>
    <recommendedName>
        <fullName evidence="5">UDP-glycosyltransferases domain-containing protein</fullName>
    </recommendedName>
</protein>
<evidence type="ECO:0000256" key="2">
    <source>
        <dbReference type="ARBA" id="ARBA00022676"/>
    </source>
</evidence>
<dbReference type="GO" id="GO:0080044">
    <property type="term" value="F:quercetin 7-O-glucosyltransferase activity"/>
    <property type="evidence" value="ECO:0007669"/>
    <property type="project" value="TreeGrafter"/>
</dbReference>
<dbReference type="PANTHER" id="PTHR11926">
    <property type="entry name" value="GLUCOSYL/GLUCURONOSYL TRANSFERASES"/>
    <property type="match status" value="1"/>
</dbReference>
<dbReference type="Proteomes" id="UP000327013">
    <property type="component" value="Chromosome 4"/>
</dbReference>
<keyword evidence="4" id="KW-1185">Reference proteome</keyword>
<organism evidence="3 4">
    <name type="scientific">Carpinus fangiana</name>
    <dbReference type="NCBI Taxonomy" id="176857"/>
    <lineage>
        <taxon>Eukaryota</taxon>
        <taxon>Viridiplantae</taxon>
        <taxon>Streptophyta</taxon>
        <taxon>Embryophyta</taxon>
        <taxon>Tracheophyta</taxon>
        <taxon>Spermatophyta</taxon>
        <taxon>Magnoliopsida</taxon>
        <taxon>eudicotyledons</taxon>
        <taxon>Gunneridae</taxon>
        <taxon>Pentapetalae</taxon>
        <taxon>rosids</taxon>
        <taxon>fabids</taxon>
        <taxon>Fagales</taxon>
        <taxon>Betulaceae</taxon>
        <taxon>Carpinus</taxon>
    </lineage>
</organism>
<dbReference type="OrthoDB" id="5835829at2759"/>
<dbReference type="SUPFAM" id="SSF53756">
    <property type="entry name" value="UDP-Glycosyltransferase/glycogen phosphorylase"/>
    <property type="match status" value="1"/>
</dbReference>
<proteinExistence type="inferred from homology"/>
<gene>
    <name evidence="3" type="ORF">FH972_011611</name>
</gene>